<organism evidence="1 3">
    <name type="scientific">Pseudomonas tohonis</name>
    <dbReference type="NCBI Taxonomy" id="2725477"/>
    <lineage>
        <taxon>Bacteria</taxon>
        <taxon>Pseudomonadati</taxon>
        <taxon>Pseudomonadota</taxon>
        <taxon>Gammaproteobacteria</taxon>
        <taxon>Pseudomonadales</taxon>
        <taxon>Pseudomonadaceae</taxon>
        <taxon>Pseudomonas</taxon>
    </lineage>
</organism>
<evidence type="ECO:0000313" key="1">
    <source>
        <dbReference type="EMBL" id="BCG25041.1"/>
    </source>
</evidence>
<accession>A0A6J4E948</accession>
<reference evidence="1 3" key="1">
    <citation type="submission" date="2020-05" db="EMBL/GenBank/DDBJ databases">
        <title>Characterization of novel class B3 metallo-beta-lactamase from novel Pseudomonas species.</title>
        <authorList>
            <person name="Yamada K."/>
            <person name="Aoki K."/>
            <person name="Ishii Y."/>
        </authorList>
    </citation>
    <scope>NUCLEOTIDE SEQUENCE [LARGE SCALE GENOMIC DNA]</scope>
    <source>
        <strain evidence="1 3">TUM18999</strain>
        <strain evidence="2 4">TUM20286</strain>
    </source>
</reference>
<dbReference type="PANTHER" id="PTHR30348:SF4">
    <property type="entry name" value="DUF72 DOMAIN-CONTAINING PROTEIN"/>
    <property type="match status" value="1"/>
</dbReference>
<evidence type="ECO:0000313" key="3">
    <source>
        <dbReference type="Proteomes" id="UP000509383"/>
    </source>
</evidence>
<dbReference type="PANTHER" id="PTHR30348">
    <property type="entry name" value="UNCHARACTERIZED PROTEIN YECE"/>
    <property type="match status" value="1"/>
</dbReference>
<dbReference type="Proteomes" id="UP000509383">
    <property type="component" value="Chromosome"/>
</dbReference>
<evidence type="ECO:0000313" key="4">
    <source>
        <dbReference type="Proteomes" id="UP001054892"/>
    </source>
</evidence>
<dbReference type="InterPro" id="IPR036520">
    <property type="entry name" value="UPF0759_sf"/>
</dbReference>
<dbReference type="Gene3D" id="3.20.20.410">
    <property type="entry name" value="Protein of unknown function UPF0759"/>
    <property type="match status" value="1"/>
</dbReference>
<dbReference type="InterPro" id="IPR002763">
    <property type="entry name" value="DUF72"/>
</dbReference>
<sequence>MAEIRIGISGWRYAPWRGDFYPKGLVQKKELRFASRAVNSIEINGSFYALQTPERYAGWAADTPEDFVFSVKAPRYITHVTRLRELEQPLANFMASGLFRLGGKLGPVLWQFPPSFKFDPTLFADFLQALPHDSDAARDLARHSDARMHVEGYLDIPKGLRLRHAVEIRNDSFLDEAFVALLRRHKVALVVADTAKKWPYAEDLTSDFVYMRLHGDKQLYASGYSDAALDAWQRRIEAWTRGSQPEDARLISAKAPARRKSRDLYCYFDNDIKVRAPYDARQLLERLGLAGHLQTEPGQPLEGADL</sequence>
<dbReference type="Pfam" id="PF01904">
    <property type="entry name" value="DUF72"/>
    <property type="match status" value="1"/>
</dbReference>
<evidence type="ECO:0000313" key="2">
    <source>
        <dbReference type="EMBL" id="GJN55987.1"/>
    </source>
</evidence>
<proteinExistence type="predicted"/>
<dbReference type="RefSeq" id="WP_173179880.1">
    <property type="nucleotide sequence ID" value="NZ_AP023189.1"/>
</dbReference>
<evidence type="ECO:0008006" key="5">
    <source>
        <dbReference type="Google" id="ProtNLM"/>
    </source>
</evidence>
<name>A0A6J4E948_9PSED</name>
<gene>
    <name evidence="1" type="ORF">TUM18999_32320</name>
    <name evidence="2" type="ORF">TUM20286_57390</name>
</gene>
<dbReference type="EMBL" id="AP023189">
    <property type="protein sequence ID" value="BCG25041.1"/>
    <property type="molecule type" value="Genomic_DNA"/>
</dbReference>
<dbReference type="EMBL" id="BQKM01000023">
    <property type="protein sequence ID" value="GJN55987.1"/>
    <property type="molecule type" value="Genomic_DNA"/>
</dbReference>
<dbReference type="Proteomes" id="UP001054892">
    <property type="component" value="Unassembled WGS sequence"/>
</dbReference>
<dbReference type="SUPFAM" id="SSF117396">
    <property type="entry name" value="TM1631-like"/>
    <property type="match status" value="1"/>
</dbReference>
<dbReference type="KEGG" id="ptw:TUM18999_32320"/>
<keyword evidence="4" id="KW-1185">Reference proteome</keyword>
<protein>
    <recommendedName>
        <fullName evidence="5">DUF72 domain-containing protein</fullName>
    </recommendedName>
</protein>
<dbReference type="AlphaFoldDB" id="A0A6J4E948"/>